<accession>A0A285HH76</accession>
<name>A0A285HH76_9FIRM</name>
<dbReference type="SUPFAM" id="SSF56935">
    <property type="entry name" value="Porins"/>
    <property type="match status" value="1"/>
</dbReference>
<organism evidence="1 2">
    <name type="scientific">Orenia metallireducens</name>
    <dbReference type="NCBI Taxonomy" id="1413210"/>
    <lineage>
        <taxon>Bacteria</taxon>
        <taxon>Bacillati</taxon>
        <taxon>Bacillota</taxon>
        <taxon>Clostridia</taxon>
        <taxon>Halanaerobiales</taxon>
        <taxon>Halobacteroidaceae</taxon>
        <taxon>Orenia</taxon>
    </lineage>
</organism>
<dbReference type="Proteomes" id="UP000219573">
    <property type="component" value="Unassembled WGS sequence"/>
</dbReference>
<protein>
    <recommendedName>
        <fullName evidence="3">Phosphate-selective porin O and P</fullName>
    </recommendedName>
</protein>
<evidence type="ECO:0000313" key="1">
    <source>
        <dbReference type="EMBL" id="SNY34943.1"/>
    </source>
</evidence>
<evidence type="ECO:0000313" key="2">
    <source>
        <dbReference type="Proteomes" id="UP000219573"/>
    </source>
</evidence>
<proteinExistence type="predicted"/>
<reference evidence="2" key="1">
    <citation type="submission" date="2017-09" db="EMBL/GenBank/DDBJ databases">
        <authorList>
            <person name="Varghese N."/>
            <person name="Submissions S."/>
        </authorList>
    </citation>
    <scope>NUCLEOTIDE SEQUENCE [LARGE SCALE GENOMIC DNA]</scope>
    <source>
        <strain evidence="2">MSL47</strain>
    </source>
</reference>
<dbReference type="OrthoDB" id="9801336at2"/>
<dbReference type="EMBL" id="OBDZ01000019">
    <property type="protein sequence ID" value="SNY34943.1"/>
    <property type="molecule type" value="Genomic_DNA"/>
</dbReference>
<dbReference type="AlphaFoldDB" id="A0A285HH76"/>
<dbReference type="RefSeq" id="WP_097018470.1">
    <property type="nucleotide sequence ID" value="NZ_OBDZ01000019.1"/>
</dbReference>
<evidence type="ECO:0008006" key="3">
    <source>
        <dbReference type="Google" id="ProtNLM"/>
    </source>
</evidence>
<sequence>MLKRRNFILPIVIFLICSTGVFAKDKLEISGTLDSSIEGISDDGELIGRERLDLELKKNFGFDADMYIDLATYSMKNEDAEIELNEAYLNYYTDNIDWRIGKQIINWGSSYKLQPTDYFNPHDYTAIKPLDEKLGVKAVKGIYYTANGLEITGVITPYFERNKLSEEKENLLKIKGVTGVENDIENIQGGFKITKRAFKGFDLSASTYHGFDKEFIENDKGKFIYPEANRIGFDFIGDFGEMGVWTETAYSIYEDNQFDNRLEAALGIDYKFSDDLYLVGQYYFKGGRLDNEDDIKILNFHADRPIFQFHQIECNINYELETETFVVEPQFNYSLANAVELQIGGTYVDSDDEDDAVVSKLGKDRVYTRLKIEF</sequence>
<gene>
    <name evidence="1" type="ORF">SAMN06265827_1199</name>
</gene>
<keyword evidence="2" id="KW-1185">Reference proteome</keyword>